<name>A0A1T4N420_9BACT</name>
<reference evidence="3" key="1">
    <citation type="submission" date="2017-02" db="EMBL/GenBank/DDBJ databases">
        <authorList>
            <person name="Varghese N."/>
            <person name="Submissions S."/>
        </authorList>
    </citation>
    <scope>NUCLEOTIDE SEQUENCE [LARGE SCALE GENOMIC DNA]</scope>
    <source>
        <strain evidence="3">ATCC BAA-34</strain>
    </source>
</reference>
<dbReference type="Proteomes" id="UP000190102">
    <property type="component" value="Unassembled WGS sequence"/>
</dbReference>
<evidence type="ECO:0000313" key="3">
    <source>
        <dbReference type="Proteomes" id="UP000190102"/>
    </source>
</evidence>
<keyword evidence="3" id="KW-1185">Reference proteome</keyword>
<organism evidence="2 3">
    <name type="scientific">Trichlorobacter thiogenes</name>
    <dbReference type="NCBI Taxonomy" id="115783"/>
    <lineage>
        <taxon>Bacteria</taxon>
        <taxon>Pseudomonadati</taxon>
        <taxon>Thermodesulfobacteriota</taxon>
        <taxon>Desulfuromonadia</taxon>
        <taxon>Geobacterales</taxon>
        <taxon>Geobacteraceae</taxon>
        <taxon>Trichlorobacter</taxon>
    </lineage>
</organism>
<proteinExistence type="predicted"/>
<protein>
    <submittedName>
        <fullName evidence="2">Uncharacterized protein</fullName>
    </submittedName>
</protein>
<accession>A0A1T4N420</accession>
<dbReference type="OrthoDB" id="9860654at2"/>
<dbReference type="RefSeq" id="WP_078789817.1">
    <property type="nucleotide sequence ID" value="NZ_FUWR01000006.1"/>
</dbReference>
<dbReference type="EMBL" id="FUWR01000006">
    <property type="protein sequence ID" value="SJZ74079.1"/>
    <property type="molecule type" value="Genomic_DNA"/>
</dbReference>
<gene>
    <name evidence="2" type="ORF">SAMN02745119_01513</name>
</gene>
<evidence type="ECO:0000313" key="2">
    <source>
        <dbReference type="EMBL" id="SJZ74079.1"/>
    </source>
</evidence>
<dbReference type="STRING" id="115783.SAMN02745119_01513"/>
<dbReference type="AlphaFoldDB" id="A0A1T4N420"/>
<evidence type="ECO:0000256" key="1">
    <source>
        <dbReference type="SAM" id="MobiDB-lite"/>
    </source>
</evidence>
<sequence>MALVTTDILTLAEFSERRKLGRTSIFQRIRDGHYVDGLDYISDGSEKKFFWPCREMVMRDQLLMQMGMGMTVAQANAEPNSAEELMVEAALTIQPQIKSTEDLIKPKASRRGGLSDIANSRSGGRKPAFQVKRSTIQAA</sequence>
<feature type="region of interest" description="Disordered" evidence="1">
    <location>
        <begin position="104"/>
        <end position="139"/>
    </location>
</feature>